<feature type="transmembrane region" description="Helical" evidence="10">
    <location>
        <begin position="44"/>
        <end position="66"/>
    </location>
</feature>
<evidence type="ECO:0000256" key="1">
    <source>
        <dbReference type="ARBA" id="ARBA00004141"/>
    </source>
</evidence>
<dbReference type="InterPro" id="IPR006153">
    <property type="entry name" value="Cation/H_exchanger_TM"/>
</dbReference>
<dbReference type="PANTHER" id="PTHR32468:SF23">
    <property type="entry name" value="CATION_H(+) ANTIPORTER 14"/>
    <property type="match status" value="1"/>
</dbReference>
<dbReference type="Pfam" id="PF00999">
    <property type="entry name" value="Na_H_Exchanger"/>
    <property type="match status" value="1"/>
</dbReference>
<keyword evidence="8 10" id="KW-0472">Membrane</keyword>
<keyword evidence="6 10" id="KW-1133">Transmembrane helix</keyword>
<dbReference type="InterPro" id="IPR050794">
    <property type="entry name" value="CPA2_transporter"/>
</dbReference>
<feature type="transmembrane region" description="Helical" evidence="10">
    <location>
        <begin position="12"/>
        <end position="32"/>
    </location>
</feature>
<evidence type="ECO:0000256" key="9">
    <source>
        <dbReference type="ARBA" id="ARBA00038341"/>
    </source>
</evidence>
<name>A0ABQ7AE49_BRACR</name>
<evidence type="ECO:0000256" key="10">
    <source>
        <dbReference type="SAM" id="Phobius"/>
    </source>
</evidence>
<evidence type="ECO:0000256" key="6">
    <source>
        <dbReference type="ARBA" id="ARBA00022989"/>
    </source>
</evidence>
<feature type="domain" description="Cation/H+ exchanger transmembrane" evidence="11">
    <location>
        <begin position="7"/>
        <end position="322"/>
    </location>
</feature>
<feature type="transmembrane region" description="Helical" evidence="10">
    <location>
        <begin position="146"/>
        <end position="169"/>
    </location>
</feature>
<evidence type="ECO:0000313" key="12">
    <source>
        <dbReference type="EMBL" id="KAF3496007.1"/>
    </source>
</evidence>
<evidence type="ECO:0000313" key="13">
    <source>
        <dbReference type="Proteomes" id="UP000266723"/>
    </source>
</evidence>
<keyword evidence="5" id="KW-0630">Potassium</keyword>
<evidence type="ECO:0000256" key="8">
    <source>
        <dbReference type="ARBA" id="ARBA00023136"/>
    </source>
</evidence>
<feature type="transmembrane region" description="Helical" evidence="10">
    <location>
        <begin position="78"/>
        <end position="100"/>
    </location>
</feature>
<protein>
    <recommendedName>
        <fullName evidence="11">Cation/H+ exchanger transmembrane domain-containing protein</fullName>
    </recommendedName>
</protein>
<feature type="transmembrane region" description="Helical" evidence="10">
    <location>
        <begin position="112"/>
        <end position="134"/>
    </location>
</feature>
<evidence type="ECO:0000256" key="3">
    <source>
        <dbReference type="ARBA" id="ARBA00022538"/>
    </source>
</evidence>
<evidence type="ECO:0000259" key="11">
    <source>
        <dbReference type="Pfam" id="PF00999"/>
    </source>
</evidence>
<dbReference type="Proteomes" id="UP000266723">
    <property type="component" value="Unassembled WGS sequence"/>
</dbReference>
<reference evidence="12 13" key="1">
    <citation type="journal article" date="2020" name="BMC Genomics">
        <title>Intraspecific diversification of the crop wild relative Brassica cretica Lam. using demographic model selection.</title>
        <authorList>
            <person name="Kioukis A."/>
            <person name="Michalopoulou V.A."/>
            <person name="Briers L."/>
            <person name="Pirintsos S."/>
            <person name="Studholme D.J."/>
            <person name="Pavlidis P."/>
            <person name="Sarris P.F."/>
        </authorList>
    </citation>
    <scope>NUCLEOTIDE SEQUENCE [LARGE SCALE GENOMIC DNA]</scope>
    <source>
        <strain evidence="13">cv. PFS-1207/04</strain>
    </source>
</reference>
<feature type="transmembrane region" description="Helical" evidence="10">
    <location>
        <begin position="181"/>
        <end position="211"/>
    </location>
</feature>
<dbReference type="Gene3D" id="1.20.1530.20">
    <property type="match status" value="1"/>
</dbReference>
<comment type="subcellular location">
    <subcellularLocation>
        <location evidence="1">Membrane</location>
        <topology evidence="1">Multi-pass membrane protein</topology>
    </subcellularLocation>
</comment>
<comment type="caution">
    <text evidence="12">The sequence shown here is derived from an EMBL/GenBank/DDBJ whole genome shotgun (WGS) entry which is preliminary data.</text>
</comment>
<organism evidence="12 13">
    <name type="scientific">Brassica cretica</name>
    <name type="common">Mustard</name>
    <dbReference type="NCBI Taxonomy" id="69181"/>
    <lineage>
        <taxon>Eukaryota</taxon>
        <taxon>Viridiplantae</taxon>
        <taxon>Streptophyta</taxon>
        <taxon>Embryophyta</taxon>
        <taxon>Tracheophyta</taxon>
        <taxon>Spermatophyta</taxon>
        <taxon>Magnoliopsida</taxon>
        <taxon>eudicotyledons</taxon>
        <taxon>Gunneridae</taxon>
        <taxon>Pentapetalae</taxon>
        <taxon>rosids</taxon>
        <taxon>malvids</taxon>
        <taxon>Brassicales</taxon>
        <taxon>Brassicaceae</taxon>
        <taxon>Brassiceae</taxon>
        <taxon>Brassica</taxon>
    </lineage>
</organism>
<evidence type="ECO:0000256" key="4">
    <source>
        <dbReference type="ARBA" id="ARBA00022692"/>
    </source>
</evidence>
<keyword evidence="2" id="KW-0813">Transport</keyword>
<evidence type="ECO:0000256" key="5">
    <source>
        <dbReference type="ARBA" id="ARBA00022958"/>
    </source>
</evidence>
<feature type="transmembrane region" description="Helical" evidence="10">
    <location>
        <begin position="264"/>
        <end position="286"/>
    </location>
</feature>
<dbReference type="EMBL" id="QGKV02002055">
    <property type="protein sequence ID" value="KAF3496007.1"/>
    <property type="molecule type" value="Genomic_DNA"/>
</dbReference>
<dbReference type="PANTHER" id="PTHR32468">
    <property type="entry name" value="CATION/H + ANTIPORTER"/>
    <property type="match status" value="1"/>
</dbReference>
<dbReference type="InterPro" id="IPR038770">
    <property type="entry name" value="Na+/solute_symporter_sf"/>
</dbReference>
<comment type="similarity">
    <text evidence="9">Belongs to the monovalent cation:proton antiporter 2 (CPA2) transporter (TC 2.A.37) family. CHX (TC 2.A.37.4) subfamily.</text>
</comment>
<evidence type="ECO:0000256" key="7">
    <source>
        <dbReference type="ARBA" id="ARBA00023065"/>
    </source>
</evidence>
<evidence type="ECO:0000256" key="2">
    <source>
        <dbReference type="ARBA" id="ARBA00022448"/>
    </source>
</evidence>
<keyword evidence="7" id="KW-0406">Ion transport</keyword>
<proteinExistence type="inferred from homology"/>
<keyword evidence="4 10" id="KW-0812">Transmembrane</keyword>
<sequence length="329" mass="35922">MEMVFPISGKITLQTFSNVGFFMHLFLLGLRIDASILRKAGSKALLIGTASYAFPFSLGNLTVLFLKNTFQIPPEVAHCIHTVISLNAMTSFPVTTTVLAELNILNSDLGRLATNCSIVCEAFSWVVALVFRMFLQDGTLATVWSFAWITALLLAIFFICRPLIIWLTARRSVSVDKANDIPFFPIVMVLLVISLGSEVLGVHAAFGAFWLGVSLPDGPPLGTGLTTKLEMFASCLMLPCFIAISGLQTNFLKIEQSHVRVIEAVILITYTCKFLGTAAASVYCSIKIGDAISLALLMCCQGVIEIYTSVMWKDEKVSLQNLHCLFASV</sequence>
<feature type="transmembrane region" description="Helical" evidence="10">
    <location>
        <begin position="231"/>
        <end position="252"/>
    </location>
</feature>
<keyword evidence="13" id="KW-1185">Reference proteome</keyword>
<keyword evidence="3" id="KW-0633">Potassium transport</keyword>
<accession>A0ABQ7AE49</accession>
<gene>
    <name evidence="12" type="ORF">DY000_02052015</name>
</gene>